<gene>
    <name evidence="2" type="ORF">IPP58_02390</name>
</gene>
<dbReference type="EMBL" id="JADKIO010000005">
    <property type="protein sequence ID" value="MBK9795343.1"/>
    <property type="molecule type" value="Genomic_DNA"/>
</dbReference>
<protein>
    <recommendedName>
        <fullName evidence="1">DUF5655 domain-containing protein</fullName>
    </recommendedName>
</protein>
<name>A0A9D7SFL1_9BACT</name>
<accession>A0A9D7SFL1</accession>
<sequence>MAQSTHVPGTYDVHPSIVYVQAILANLSAKTGHTAEEWSDLLRREAPADPKAWLKARGLGATQAGLVLKRASVDPGHAFDDTPEGYLAAAPGHVDGQYSGRKATLRPLFKGIVQLVRGLGPDVKVCPCETIVPFYREHVFAEVKPFASRLDLGLALGDPASVQDPTGSLKETGGFAKKDRITHKLEVTGEADLKIALPWLIRAYEGDQG</sequence>
<dbReference type="Proteomes" id="UP000886657">
    <property type="component" value="Unassembled WGS sequence"/>
</dbReference>
<evidence type="ECO:0000313" key="3">
    <source>
        <dbReference type="Proteomes" id="UP000886657"/>
    </source>
</evidence>
<feature type="domain" description="DUF5655" evidence="1">
    <location>
        <begin position="94"/>
        <end position="205"/>
    </location>
</feature>
<proteinExistence type="predicted"/>
<evidence type="ECO:0000259" key="1">
    <source>
        <dbReference type="Pfam" id="PF18899"/>
    </source>
</evidence>
<dbReference type="Pfam" id="PF18899">
    <property type="entry name" value="DUF5655"/>
    <property type="match status" value="1"/>
</dbReference>
<dbReference type="InterPro" id="IPR043714">
    <property type="entry name" value="DUF5655"/>
</dbReference>
<reference evidence="2" key="1">
    <citation type="submission" date="2020-10" db="EMBL/GenBank/DDBJ databases">
        <title>Connecting structure to function with the recovery of over 1000 high-quality activated sludge metagenome-assembled genomes encoding full-length rRNA genes using long-read sequencing.</title>
        <authorList>
            <person name="Singleton C.M."/>
            <person name="Petriglieri F."/>
            <person name="Kristensen J.M."/>
            <person name="Kirkegaard R.H."/>
            <person name="Michaelsen T.Y."/>
            <person name="Andersen M.H."/>
            <person name="Karst S.M."/>
            <person name="Dueholm M.S."/>
            <person name="Nielsen P.H."/>
            <person name="Albertsen M."/>
        </authorList>
    </citation>
    <scope>NUCLEOTIDE SEQUENCE</scope>
    <source>
        <strain evidence="2">Skiv_18-Q3-R9-52_MAXAC.067</strain>
    </source>
</reference>
<evidence type="ECO:0000313" key="2">
    <source>
        <dbReference type="EMBL" id="MBK9795343.1"/>
    </source>
</evidence>
<organism evidence="2 3">
    <name type="scientific">Candidatus Geothrix skivensis</name>
    <dbReference type="NCBI Taxonomy" id="2954439"/>
    <lineage>
        <taxon>Bacteria</taxon>
        <taxon>Pseudomonadati</taxon>
        <taxon>Acidobacteriota</taxon>
        <taxon>Holophagae</taxon>
        <taxon>Holophagales</taxon>
        <taxon>Holophagaceae</taxon>
        <taxon>Geothrix</taxon>
    </lineage>
</organism>
<dbReference type="AlphaFoldDB" id="A0A9D7SFL1"/>
<comment type="caution">
    <text evidence="2">The sequence shown here is derived from an EMBL/GenBank/DDBJ whole genome shotgun (WGS) entry which is preliminary data.</text>
</comment>